<sequence length="402" mass="44280">MRGAGTISAKAPYHWLKGAVPRGKLRQTVATILSEQLHRSISVQDLWPEKQFTTPPRAANPLVGLASSEDVMEAAVTWLLNCPVQQPESTPEASRTELVSILRSRVSQLRDFDDGVGGKMTLDWILSDLSWARSLTDGRCVGETVLRELNACVSDLARMAGWLMLDQGKHDQSKALLLLSLRKAAVTGRPTMAAHIVSCLSYVYLWEGDGTQALRLAQVARRGVEGLPQGRIHAVLASRQARAHALLGELSHARRCIEEAFRALEEDADDAPWGDWITWAVIQGDAGRSWLDAGEPSAAERDLRSAVDMMSDKGKRSQLLHLTSIAEAHLDQREVDGAVDTISRALELNQHLRSARADQRLRQLRRRFSTSSARSLREIFSRMDDQFPSTDPAGMASKIAAG</sequence>
<dbReference type="EMBL" id="BNAV01000006">
    <property type="protein sequence ID" value="GHF66293.1"/>
    <property type="molecule type" value="Genomic_DNA"/>
</dbReference>
<comment type="caution">
    <text evidence="1">The sequence shown here is derived from an EMBL/GenBank/DDBJ whole genome shotgun (WGS) entry which is preliminary data.</text>
</comment>
<dbReference type="InterPro" id="IPR011990">
    <property type="entry name" value="TPR-like_helical_dom_sf"/>
</dbReference>
<dbReference type="Proteomes" id="UP000658656">
    <property type="component" value="Unassembled WGS sequence"/>
</dbReference>
<reference evidence="1" key="2">
    <citation type="submission" date="2020-09" db="EMBL/GenBank/DDBJ databases">
        <authorList>
            <person name="Sun Q."/>
            <person name="Zhou Y."/>
        </authorList>
    </citation>
    <scope>NUCLEOTIDE SEQUENCE</scope>
    <source>
        <strain evidence="1">CGMCC 4.7679</strain>
    </source>
</reference>
<reference evidence="1" key="1">
    <citation type="journal article" date="2014" name="Int. J. Syst. Evol. Microbiol.">
        <title>Complete genome sequence of Corynebacterium casei LMG S-19264T (=DSM 44701T), isolated from a smear-ripened cheese.</title>
        <authorList>
            <consortium name="US DOE Joint Genome Institute (JGI-PGF)"/>
            <person name="Walter F."/>
            <person name="Albersmeier A."/>
            <person name="Kalinowski J."/>
            <person name="Ruckert C."/>
        </authorList>
    </citation>
    <scope>NUCLEOTIDE SEQUENCE</scope>
    <source>
        <strain evidence="1">CGMCC 4.7679</strain>
    </source>
</reference>
<organism evidence="1 2">
    <name type="scientific">Amycolatopsis bartoniae</name>
    <dbReference type="NCBI Taxonomy" id="941986"/>
    <lineage>
        <taxon>Bacteria</taxon>
        <taxon>Bacillati</taxon>
        <taxon>Actinomycetota</taxon>
        <taxon>Actinomycetes</taxon>
        <taxon>Pseudonocardiales</taxon>
        <taxon>Pseudonocardiaceae</taxon>
        <taxon>Amycolatopsis</taxon>
    </lineage>
</organism>
<keyword evidence="2" id="KW-1185">Reference proteome</keyword>
<dbReference type="AlphaFoldDB" id="A0A8H9MBP6"/>
<dbReference type="Gene3D" id="1.25.40.10">
    <property type="entry name" value="Tetratricopeptide repeat domain"/>
    <property type="match status" value="1"/>
</dbReference>
<evidence type="ECO:0008006" key="3">
    <source>
        <dbReference type="Google" id="ProtNLM"/>
    </source>
</evidence>
<evidence type="ECO:0000313" key="1">
    <source>
        <dbReference type="EMBL" id="GHF66293.1"/>
    </source>
</evidence>
<gene>
    <name evidence="1" type="ORF">GCM10017566_45090</name>
</gene>
<evidence type="ECO:0000313" key="2">
    <source>
        <dbReference type="Proteomes" id="UP000658656"/>
    </source>
</evidence>
<dbReference type="SUPFAM" id="SSF48452">
    <property type="entry name" value="TPR-like"/>
    <property type="match status" value="1"/>
</dbReference>
<accession>A0A8H9MBP6</accession>
<proteinExistence type="predicted"/>
<name>A0A8H9MBP6_9PSEU</name>
<protein>
    <recommendedName>
        <fullName evidence="3">Tetratricopeptide repeat protein</fullName>
    </recommendedName>
</protein>